<reference evidence="2 3" key="1">
    <citation type="submission" date="2018-07" db="EMBL/GenBank/DDBJ databases">
        <title>Genomic Encyclopedia of Type Strains, Phase III (KMG-III): the genomes of soil and plant-associated and newly described type strains.</title>
        <authorList>
            <person name="Whitman W."/>
        </authorList>
    </citation>
    <scope>NUCLEOTIDE SEQUENCE [LARGE SCALE GENOMIC DNA]</scope>
    <source>
        <strain evidence="2 3">CECT 7946</strain>
    </source>
</reference>
<evidence type="ECO:0000313" key="2">
    <source>
        <dbReference type="EMBL" id="RED45555.1"/>
    </source>
</evidence>
<name>A0A3D9H7S5_9FLAO</name>
<organism evidence="2 3">
    <name type="scientific">Winogradskyella eximia</name>
    <dbReference type="NCBI Taxonomy" id="262006"/>
    <lineage>
        <taxon>Bacteria</taxon>
        <taxon>Pseudomonadati</taxon>
        <taxon>Bacteroidota</taxon>
        <taxon>Flavobacteriia</taxon>
        <taxon>Flavobacteriales</taxon>
        <taxon>Flavobacteriaceae</taxon>
        <taxon>Winogradskyella</taxon>
    </lineage>
</organism>
<evidence type="ECO:0000259" key="1">
    <source>
        <dbReference type="Pfam" id="PF08878"/>
    </source>
</evidence>
<dbReference type="InterPro" id="IPR014976">
    <property type="entry name" value="AbpA_HamA_C"/>
</dbReference>
<evidence type="ECO:0000313" key="3">
    <source>
        <dbReference type="Proteomes" id="UP000256980"/>
    </source>
</evidence>
<proteinExistence type="predicted"/>
<keyword evidence="3" id="KW-1185">Reference proteome</keyword>
<dbReference type="OrthoDB" id="5115021at2"/>
<dbReference type="RefSeq" id="WP_115816852.1">
    <property type="nucleotide sequence ID" value="NZ_QRDV01000002.1"/>
</dbReference>
<gene>
    <name evidence="2" type="ORF">DFQ10_102431</name>
</gene>
<accession>A0A3D9H7S5</accession>
<feature type="domain" description="Anti-bacteriophage protein A/HamA C-terminal" evidence="1">
    <location>
        <begin position="8"/>
        <end position="246"/>
    </location>
</feature>
<protein>
    <recommendedName>
        <fullName evidence="1">Anti-bacteriophage protein A/HamA C-terminal domain-containing protein</fullName>
    </recommendedName>
</protein>
<sequence length="265" mass="30350">MPISGVRKIENENYSIYYIDFFSDEFKQIIRQQLQGIWSGFSEADSLPEYYSYKHTLESFLERFTPKSIETKKGMIGELLAHILLNNEDNNLTSLSILKNKEEKSIKKGFDIIYCHLDQDKLWYSEVKSGKSESGTDNSTSYNLILQNRAKTGIAAMIDENRNSLWESALYDVSAMIKEDEGKLELKKLLSDDSPKLNPIQKKNVILISVLYHNLIDEIEEASVSNFLNTTKIEDIFEDVIIISIQKNAFETVSNFLSSEITSAI</sequence>
<dbReference type="Pfam" id="PF08878">
    <property type="entry name" value="HamA"/>
    <property type="match status" value="1"/>
</dbReference>
<comment type="caution">
    <text evidence="2">The sequence shown here is derived from an EMBL/GenBank/DDBJ whole genome shotgun (WGS) entry which is preliminary data.</text>
</comment>
<dbReference type="EMBL" id="QRDV01000002">
    <property type="protein sequence ID" value="RED45555.1"/>
    <property type="molecule type" value="Genomic_DNA"/>
</dbReference>
<dbReference type="AlphaFoldDB" id="A0A3D9H7S5"/>
<dbReference type="Proteomes" id="UP000256980">
    <property type="component" value="Unassembled WGS sequence"/>
</dbReference>